<reference evidence="1" key="2">
    <citation type="submission" date="2025-09" db="UniProtKB">
        <authorList>
            <consortium name="Ensembl"/>
        </authorList>
    </citation>
    <scope>IDENTIFICATION</scope>
</reference>
<protein>
    <recommendedName>
        <fullName evidence="3">Reverse transcriptase domain-containing protein</fullName>
    </recommendedName>
</protein>
<organism evidence="1 2">
    <name type="scientific">Monodon monoceros</name>
    <name type="common">Narwhal</name>
    <name type="synonym">Ceratodon monodon</name>
    <dbReference type="NCBI Taxonomy" id="40151"/>
    <lineage>
        <taxon>Eukaryota</taxon>
        <taxon>Metazoa</taxon>
        <taxon>Chordata</taxon>
        <taxon>Craniata</taxon>
        <taxon>Vertebrata</taxon>
        <taxon>Euteleostomi</taxon>
        <taxon>Mammalia</taxon>
        <taxon>Eutheria</taxon>
        <taxon>Laurasiatheria</taxon>
        <taxon>Artiodactyla</taxon>
        <taxon>Whippomorpha</taxon>
        <taxon>Cetacea</taxon>
        <taxon>Odontoceti</taxon>
        <taxon>Monodontidae</taxon>
        <taxon>Monodon</taxon>
    </lineage>
</organism>
<proteinExistence type="predicted"/>
<dbReference type="PANTHER" id="PTHR19446">
    <property type="entry name" value="REVERSE TRANSCRIPTASES"/>
    <property type="match status" value="1"/>
</dbReference>
<accession>A0A8C6BN49</accession>
<dbReference type="GeneTree" id="ENSGT01150000287768"/>
<keyword evidence="2" id="KW-1185">Reference proteome</keyword>
<dbReference type="AlphaFoldDB" id="A0A8C6BN49"/>
<name>A0A8C6BN49_MONMO</name>
<dbReference type="Ensembl" id="ENSMMNT00015018324.1">
    <property type="protein sequence ID" value="ENSMMNP00015016695.1"/>
    <property type="gene ID" value="ENSMMNG00015012298.1"/>
</dbReference>
<sequence length="56" mass="6578">MQGFFNIFHVIYHINRLKKKNHMTTSTDAENAFDKIQEPFMIKTLNTQGTEEMSSI</sequence>
<evidence type="ECO:0008006" key="3">
    <source>
        <dbReference type="Google" id="ProtNLM"/>
    </source>
</evidence>
<reference evidence="1" key="1">
    <citation type="submission" date="2025-08" db="UniProtKB">
        <authorList>
            <consortium name="Ensembl"/>
        </authorList>
    </citation>
    <scope>IDENTIFICATION</scope>
</reference>
<evidence type="ECO:0000313" key="1">
    <source>
        <dbReference type="Ensembl" id="ENSMMNP00015016695.1"/>
    </source>
</evidence>
<dbReference type="Proteomes" id="UP000694561">
    <property type="component" value="Unplaced"/>
</dbReference>
<evidence type="ECO:0000313" key="2">
    <source>
        <dbReference type="Proteomes" id="UP000694561"/>
    </source>
</evidence>